<proteinExistence type="predicted"/>
<protein>
    <submittedName>
        <fullName evidence="1">Uncharacterized protein</fullName>
    </submittedName>
</protein>
<dbReference type="AlphaFoldDB" id="A0A9D4MES4"/>
<reference evidence="1" key="2">
    <citation type="submission" date="2020-11" db="EMBL/GenBank/DDBJ databases">
        <authorList>
            <person name="McCartney M.A."/>
            <person name="Auch B."/>
            <person name="Kono T."/>
            <person name="Mallez S."/>
            <person name="Becker A."/>
            <person name="Gohl D.M."/>
            <person name="Silverstein K.A.T."/>
            <person name="Koren S."/>
            <person name="Bechman K.B."/>
            <person name="Herman A."/>
            <person name="Abrahante J.E."/>
            <person name="Garbe J."/>
        </authorList>
    </citation>
    <scope>NUCLEOTIDE SEQUENCE</scope>
    <source>
        <strain evidence="1">Duluth1</strain>
        <tissue evidence="1">Whole animal</tissue>
    </source>
</reference>
<accession>A0A9D4MES4</accession>
<organism evidence="1 2">
    <name type="scientific">Dreissena polymorpha</name>
    <name type="common">Zebra mussel</name>
    <name type="synonym">Mytilus polymorpha</name>
    <dbReference type="NCBI Taxonomy" id="45954"/>
    <lineage>
        <taxon>Eukaryota</taxon>
        <taxon>Metazoa</taxon>
        <taxon>Spiralia</taxon>
        <taxon>Lophotrochozoa</taxon>
        <taxon>Mollusca</taxon>
        <taxon>Bivalvia</taxon>
        <taxon>Autobranchia</taxon>
        <taxon>Heteroconchia</taxon>
        <taxon>Euheterodonta</taxon>
        <taxon>Imparidentia</taxon>
        <taxon>Neoheterodontei</taxon>
        <taxon>Myida</taxon>
        <taxon>Dreissenoidea</taxon>
        <taxon>Dreissenidae</taxon>
        <taxon>Dreissena</taxon>
    </lineage>
</organism>
<gene>
    <name evidence="1" type="ORF">DPMN_038087</name>
</gene>
<name>A0A9D4MES4_DREPO</name>
<keyword evidence="2" id="KW-1185">Reference proteome</keyword>
<dbReference type="Proteomes" id="UP000828390">
    <property type="component" value="Unassembled WGS sequence"/>
</dbReference>
<comment type="caution">
    <text evidence="1">The sequence shown here is derived from an EMBL/GenBank/DDBJ whole genome shotgun (WGS) entry which is preliminary data.</text>
</comment>
<sequence>MEEEYFKNIYPIPYHAGFDKLFDNHTNGTLHLALFNSSRRAVVVQNITIFNVHNEQFVCRYTCSHSR</sequence>
<reference evidence="1" key="1">
    <citation type="journal article" date="2019" name="bioRxiv">
        <title>The Genome of the Zebra Mussel, Dreissena polymorpha: A Resource for Invasive Species Research.</title>
        <authorList>
            <person name="McCartney M.A."/>
            <person name="Auch B."/>
            <person name="Kono T."/>
            <person name="Mallez S."/>
            <person name="Zhang Y."/>
            <person name="Obille A."/>
            <person name="Becker A."/>
            <person name="Abrahante J.E."/>
            <person name="Garbe J."/>
            <person name="Badalamenti J.P."/>
            <person name="Herman A."/>
            <person name="Mangelson H."/>
            <person name="Liachko I."/>
            <person name="Sullivan S."/>
            <person name="Sone E.D."/>
            <person name="Koren S."/>
            <person name="Silverstein K.A.T."/>
            <person name="Beckman K.B."/>
            <person name="Gohl D.M."/>
        </authorList>
    </citation>
    <scope>NUCLEOTIDE SEQUENCE</scope>
    <source>
        <strain evidence="1">Duluth1</strain>
        <tissue evidence="1">Whole animal</tissue>
    </source>
</reference>
<evidence type="ECO:0000313" key="2">
    <source>
        <dbReference type="Proteomes" id="UP000828390"/>
    </source>
</evidence>
<dbReference type="EMBL" id="JAIWYP010000002">
    <property type="protein sequence ID" value="KAH3874834.1"/>
    <property type="molecule type" value="Genomic_DNA"/>
</dbReference>
<evidence type="ECO:0000313" key="1">
    <source>
        <dbReference type="EMBL" id="KAH3874834.1"/>
    </source>
</evidence>